<dbReference type="Pfam" id="PF05266">
    <property type="entry name" value="DUF724"/>
    <property type="match status" value="1"/>
</dbReference>
<evidence type="ECO:0000256" key="1">
    <source>
        <dbReference type="ARBA" id="ARBA00022448"/>
    </source>
</evidence>
<keyword evidence="5" id="KW-1185">Reference proteome</keyword>
<evidence type="ECO:0000313" key="5">
    <source>
        <dbReference type="Proteomes" id="UP001604336"/>
    </source>
</evidence>
<name>A0ABD1NYE8_9LAMI</name>
<keyword evidence="3" id="KW-0175">Coiled coil</keyword>
<dbReference type="AlphaFoldDB" id="A0ABD1NYE8"/>
<accession>A0ABD1NYE8</accession>
<dbReference type="EMBL" id="JBFOLK010000135">
    <property type="protein sequence ID" value="KAL2456128.1"/>
    <property type="molecule type" value="Genomic_DNA"/>
</dbReference>
<evidence type="ECO:0000256" key="2">
    <source>
        <dbReference type="ARBA" id="ARBA00022604"/>
    </source>
</evidence>
<protein>
    <submittedName>
        <fullName evidence="4">Uncharacterized protein</fullName>
    </submittedName>
</protein>
<keyword evidence="1" id="KW-0813">Transport</keyword>
<evidence type="ECO:0000256" key="3">
    <source>
        <dbReference type="SAM" id="Coils"/>
    </source>
</evidence>
<organism evidence="4 5">
    <name type="scientific">Abeliophyllum distichum</name>
    <dbReference type="NCBI Taxonomy" id="126358"/>
    <lineage>
        <taxon>Eukaryota</taxon>
        <taxon>Viridiplantae</taxon>
        <taxon>Streptophyta</taxon>
        <taxon>Embryophyta</taxon>
        <taxon>Tracheophyta</taxon>
        <taxon>Spermatophyta</taxon>
        <taxon>Magnoliopsida</taxon>
        <taxon>eudicotyledons</taxon>
        <taxon>Gunneridae</taxon>
        <taxon>Pentapetalae</taxon>
        <taxon>asterids</taxon>
        <taxon>lamiids</taxon>
        <taxon>Lamiales</taxon>
        <taxon>Oleaceae</taxon>
        <taxon>Forsythieae</taxon>
        <taxon>Abeliophyllum</taxon>
    </lineage>
</organism>
<reference evidence="5" key="1">
    <citation type="submission" date="2024-07" db="EMBL/GenBank/DDBJ databases">
        <title>Two chromosome-level genome assemblies of Korean endemic species Abeliophyllum distichum and Forsythia ovata (Oleaceae).</title>
        <authorList>
            <person name="Jang H."/>
        </authorList>
    </citation>
    <scope>NUCLEOTIDE SEQUENCE [LARGE SCALE GENOMIC DNA]</scope>
</reference>
<dbReference type="InterPro" id="IPR007930">
    <property type="entry name" value="DUF724"/>
</dbReference>
<sequence>MVTFSSVVEKASRLQFNDPKSIINDILETLLDLEKYGFDVRIVRDRVLELIAVKYKHEKLLSQVEELDSQIAEQDLEKSKIDVEIGEINKQIIELQEKLSLTESSKELKGRAIVSLQSRLEEIEENITIAECDFEDLAARPL</sequence>
<feature type="coiled-coil region" evidence="3">
    <location>
        <begin position="106"/>
        <end position="140"/>
    </location>
</feature>
<dbReference type="Proteomes" id="UP001604336">
    <property type="component" value="Unassembled WGS sequence"/>
</dbReference>
<comment type="caution">
    <text evidence="4">The sequence shown here is derived from an EMBL/GenBank/DDBJ whole genome shotgun (WGS) entry which is preliminary data.</text>
</comment>
<proteinExistence type="predicted"/>
<gene>
    <name evidence="4" type="ORF">Adt_46935</name>
</gene>
<evidence type="ECO:0000313" key="4">
    <source>
        <dbReference type="EMBL" id="KAL2456128.1"/>
    </source>
</evidence>
<keyword evidence="2" id="KW-0341">Growth regulation</keyword>